<name>A0ABN9KYN3_9NEOB</name>
<proteinExistence type="predicted"/>
<organism evidence="2 4">
    <name type="scientific">Ranitomeya imitator</name>
    <name type="common">mimic poison frog</name>
    <dbReference type="NCBI Taxonomy" id="111125"/>
    <lineage>
        <taxon>Eukaryota</taxon>
        <taxon>Metazoa</taxon>
        <taxon>Chordata</taxon>
        <taxon>Craniata</taxon>
        <taxon>Vertebrata</taxon>
        <taxon>Euteleostomi</taxon>
        <taxon>Amphibia</taxon>
        <taxon>Batrachia</taxon>
        <taxon>Anura</taxon>
        <taxon>Neobatrachia</taxon>
        <taxon>Hyloidea</taxon>
        <taxon>Dendrobatidae</taxon>
        <taxon>Dendrobatinae</taxon>
        <taxon>Ranitomeya</taxon>
    </lineage>
</organism>
<feature type="domain" description="Helix-turn-helix" evidence="1">
    <location>
        <begin position="98"/>
        <end position="132"/>
    </location>
</feature>
<evidence type="ECO:0000313" key="4">
    <source>
        <dbReference type="Proteomes" id="UP001176940"/>
    </source>
</evidence>
<keyword evidence="4" id="KW-1185">Reference proteome</keyword>
<dbReference type="EMBL" id="CAUEEQ010016965">
    <property type="protein sequence ID" value="CAJ0940329.1"/>
    <property type="molecule type" value="Genomic_DNA"/>
</dbReference>
<sequence length="134" mass="15546">MLAIYTPQYNTTKDILAKKILLEQSSMEPLAHCQLWLRRYIDDVFCIWKGSSETLTTFMIRLTLSQDQINFLDKMIIKNSDGILVADLFTKSTDRNNLLLYHSCHPQAIKRSIPISQFQRVKRIVSNPESVNNV</sequence>
<protein>
    <recommendedName>
        <fullName evidence="1">Helix-turn-helix domain-containing protein</fullName>
    </recommendedName>
</protein>
<dbReference type="InterPro" id="IPR058912">
    <property type="entry name" value="HTH_animal"/>
</dbReference>
<evidence type="ECO:0000313" key="2">
    <source>
        <dbReference type="EMBL" id="CAJ0926488.1"/>
    </source>
</evidence>
<evidence type="ECO:0000313" key="3">
    <source>
        <dbReference type="EMBL" id="CAJ0940329.1"/>
    </source>
</evidence>
<gene>
    <name evidence="2" type="ORF">RIMI_LOCUS2793736</name>
    <name evidence="3" type="ORF">RIMI_LOCUS8518017</name>
</gene>
<dbReference type="EMBL" id="CAUEEQ010004012">
    <property type="protein sequence ID" value="CAJ0926488.1"/>
    <property type="molecule type" value="Genomic_DNA"/>
</dbReference>
<dbReference type="PANTHER" id="PTHR21301:SF12">
    <property type="match status" value="1"/>
</dbReference>
<comment type="caution">
    <text evidence="2">The sequence shown here is derived from an EMBL/GenBank/DDBJ whole genome shotgun (WGS) entry which is preliminary data.</text>
</comment>
<evidence type="ECO:0000259" key="1">
    <source>
        <dbReference type="Pfam" id="PF26215"/>
    </source>
</evidence>
<reference evidence="2" key="1">
    <citation type="submission" date="2023-07" db="EMBL/GenBank/DDBJ databases">
        <authorList>
            <person name="Stuckert A."/>
        </authorList>
    </citation>
    <scope>NUCLEOTIDE SEQUENCE</scope>
</reference>
<accession>A0ABN9KYN3</accession>
<dbReference type="Pfam" id="PF26215">
    <property type="entry name" value="HTH_animal"/>
    <property type="match status" value="1"/>
</dbReference>
<dbReference type="Proteomes" id="UP001176940">
    <property type="component" value="Unassembled WGS sequence"/>
</dbReference>
<dbReference type="PANTHER" id="PTHR21301">
    <property type="entry name" value="REVERSE TRANSCRIPTASE"/>
    <property type="match status" value="1"/>
</dbReference>